<comment type="caution">
    <text evidence="11">The sequence shown here is derived from an EMBL/GenBank/DDBJ whole genome shotgun (WGS) entry which is preliminary data.</text>
</comment>
<dbReference type="Pfam" id="PF02675">
    <property type="entry name" value="AdoMet_dc"/>
    <property type="match status" value="1"/>
</dbReference>
<feature type="chain" id="PRO_5044930694" description="S-adenosylmethionine decarboxylase beta chain" evidence="10">
    <location>
        <begin position="1"/>
        <end position="65"/>
    </location>
</feature>
<dbReference type="PANTHER" id="PTHR33866:SF2">
    <property type="entry name" value="S-ADENOSYLMETHIONINE DECARBOXYLASE PROENZYME"/>
    <property type="match status" value="1"/>
</dbReference>
<dbReference type="InterPro" id="IPR042284">
    <property type="entry name" value="AdoMetDC_N"/>
</dbReference>
<dbReference type="Gene3D" id="3.30.160.750">
    <property type="match status" value="1"/>
</dbReference>
<dbReference type="InterPro" id="IPR003826">
    <property type="entry name" value="AdoMetDC_fam_prok"/>
</dbReference>
<keyword evidence="9 10" id="KW-0670">Pyruvate</keyword>
<accession>A0ABS1BV91</accession>
<dbReference type="EC" id="4.1.1.50" evidence="10"/>
<dbReference type="InterPro" id="IPR016067">
    <property type="entry name" value="S-AdoMet_deCO2ase_core"/>
</dbReference>
<comment type="subunit">
    <text evidence="10">Heterotetramer of two alpha and two beta chains arranged as a dimer of alpha/beta heterodimers.</text>
</comment>
<keyword evidence="12" id="KW-1185">Reference proteome</keyword>
<dbReference type="SUPFAM" id="SSF56276">
    <property type="entry name" value="S-adenosylmethionine decarboxylase"/>
    <property type="match status" value="1"/>
</dbReference>
<evidence type="ECO:0000313" key="12">
    <source>
        <dbReference type="Proteomes" id="UP000614058"/>
    </source>
</evidence>
<gene>
    <name evidence="11" type="primary">speD</name>
    <name evidence="10" type="synonym">speH</name>
    <name evidence="11" type="ORF">JDW22_11680</name>
</gene>
<evidence type="ECO:0000256" key="4">
    <source>
        <dbReference type="ARBA" id="ARBA00023066"/>
    </source>
</evidence>
<feature type="modified residue" description="Pyruvic acid (Ser); by autocatalysis" evidence="10">
    <location>
        <position position="66"/>
    </location>
</feature>
<evidence type="ECO:0000256" key="9">
    <source>
        <dbReference type="ARBA" id="ARBA00023317"/>
    </source>
</evidence>
<comment type="pathway">
    <text evidence="10">Amine and polyamine biosynthesis; S-adenosylmethioninamine biosynthesis; S-adenosylmethioninamine from S-adenosyl-L-methionine: step 1/1.</text>
</comment>
<dbReference type="HAMAP" id="MF_00464">
    <property type="entry name" value="AdoMetDC_1"/>
    <property type="match status" value="1"/>
</dbReference>
<comment type="similarity">
    <text evidence="10">Belongs to the prokaryotic AdoMetDC family. Type 1 subfamily.</text>
</comment>
<evidence type="ECO:0000256" key="3">
    <source>
        <dbReference type="ARBA" id="ARBA00022813"/>
    </source>
</evidence>
<feature type="active site" description="Proton donor; for catalytic activity" evidence="10">
    <location>
        <position position="86"/>
    </location>
</feature>
<keyword evidence="8 10" id="KW-0704">Schiff base</keyword>
<keyword evidence="5 10" id="KW-0620">Polyamine biosynthesis</keyword>
<evidence type="ECO:0000256" key="1">
    <source>
        <dbReference type="ARBA" id="ARBA00022691"/>
    </source>
</evidence>
<name>A0ABS1BV91_9NEIS</name>
<dbReference type="PANTHER" id="PTHR33866">
    <property type="entry name" value="S-ADENOSYLMETHIONINE DECARBOXYLASE PROENZYME"/>
    <property type="match status" value="1"/>
</dbReference>
<protein>
    <recommendedName>
        <fullName evidence="10">S-adenosylmethionine decarboxylase proenzyme</fullName>
        <shortName evidence="10">AdoMetDC</shortName>
        <shortName evidence="10">SAMDC</shortName>
        <ecNumber evidence="10">4.1.1.50</ecNumber>
    </recommendedName>
    <component>
        <recommendedName>
            <fullName evidence="10">S-adenosylmethionine decarboxylase beta chain</fullName>
        </recommendedName>
    </component>
    <component>
        <recommendedName>
            <fullName evidence="10">S-adenosylmethionine decarboxylase alpha chain</fullName>
        </recommendedName>
    </component>
</protein>
<keyword evidence="6 10" id="KW-0865">Zymogen</keyword>
<keyword evidence="2 10" id="KW-0210">Decarboxylase</keyword>
<keyword evidence="4 10" id="KW-0745">Spermidine biosynthesis</keyword>
<dbReference type="Gene3D" id="3.30.360.110">
    <property type="entry name" value="S-adenosylmethionine decarboxylase domain"/>
    <property type="match status" value="1"/>
</dbReference>
<evidence type="ECO:0000256" key="5">
    <source>
        <dbReference type="ARBA" id="ARBA00023115"/>
    </source>
</evidence>
<evidence type="ECO:0000256" key="2">
    <source>
        <dbReference type="ARBA" id="ARBA00022793"/>
    </source>
</evidence>
<feature type="chain" id="PRO_5044930695" description="S-adenosylmethionine decarboxylase alpha chain" evidence="10">
    <location>
        <begin position="66"/>
        <end position="122"/>
    </location>
</feature>
<dbReference type="InterPro" id="IPR042286">
    <property type="entry name" value="AdoMetDC_C"/>
</dbReference>
<feature type="active site" description="Schiff-base intermediate with substrate; via pyruvic acid" evidence="10">
    <location>
        <position position="66"/>
    </location>
</feature>
<keyword evidence="1 10" id="KW-0949">S-adenosyl-L-methionine</keyword>
<comment type="catalytic activity">
    <reaction evidence="10">
        <text>S-adenosyl-L-methionine + H(+) = S-adenosyl 3-(methylsulfanyl)propylamine + CO2</text>
        <dbReference type="Rhea" id="RHEA:15981"/>
        <dbReference type="ChEBI" id="CHEBI:15378"/>
        <dbReference type="ChEBI" id="CHEBI:16526"/>
        <dbReference type="ChEBI" id="CHEBI:57443"/>
        <dbReference type="ChEBI" id="CHEBI:59789"/>
        <dbReference type="EC" id="4.1.1.50"/>
    </reaction>
</comment>
<comment type="PTM">
    <text evidence="10">Is synthesized initially as an inactive proenzyme. Formation of the active enzyme involves a self-maturation process in which the active site pyruvoyl group is generated from an internal serine residue via an autocatalytic post-translational modification. Two non-identical subunits are generated from the proenzyme in this reaction, and the pyruvate is formed at the N-terminus of the alpha chain, which is derived from the carboxyl end of the proenzyme. The post-translation cleavage follows an unusual pathway, termed non-hydrolytic serinolysis, in which the side chain hydroxyl group of the serine supplies its oxygen atom to form the C-terminus of the beta chain, while the remainder of the serine residue undergoes an oxidative deamination to produce ammonia and the pyruvoyl group blocking the N-terminus of the alpha chain.</text>
</comment>
<keyword evidence="3 10" id="KW-0068">Autocatalytic cleavage</keyword>
<evidence type="ECO:0000256" key="6">
    <source>
        <dbReference type="ARBA" id="ARBA00023145"/>
    </source>
</evidence>
<dbReference type="Proteomes" id="UP000614058">
    <property type="component" value="Unassembled WGS sequence"/>
</dbReference>
<proteinExistence type="inferred from homology"/>
<organism evidence="11 12">
    <name type="scientific">Kingella bonacorsii</name>
    <dbReference type="NCBI Taxonomy" id="2796361"/>
    <lineage>
        <taxon>Bacteria</taxon>
        <taxon>Pseudomonadati</taxon>
        <taxon>Pseudomonadota</taxon>
        <taxon>Betaproteobacteria</taxon>
        <taxon>Neisseriales</taxon>
        <taxon>Neisseriaceae</taxon>
        <taxon>Kingella</taxon>
    </lineage>
</organism>
<dbReference type="NCBIfam" id="TIGR03330">
    <property type="entry name" value="SAM_DCase_Bsu"/>
    <property type="match status" value="1"/>
</dbReference>
<evidence type="ECO:0000256" key="10">
    <source>
        <dbReference type="HAMAP-Rule" id="MF_00464"/>
    </source>
</evidence>
<dbReference type="EMBL" id="JAEHNZ010000004">
    <property type="protein sequence ID" value="MBK0397217.1"/>
    <property type="molecule type" value="Genomic_DNA"/>
</dbReference>
<comment type="cofactor">
    <cofactor evidence="10">
        <name>pyruvate</name>
        <dbReference type="ChEBI" id="CHEBI:15361"/>
    </cofactor>
    <text evidence="10">Binds 1 pyruvoyl group covalently per subunit.</text>
</comment>
<reference evidence="11 12" key="1">
    <citation type="journal article" date="2021" name="Pathogens">
        <title>Isolation and Characterization of Kingella bonacorsii sp. nov., A Novel Kingella Species Detected in a Stable Periodontitis Subject.</title>
        <authorList>
            <person name="Antezack A."/>
            <person name="Boxberger M."/>
            <person name="Rolland C."/>
            <person name="Monnet-Corti V."/>
            <person name="La Scola B."/>
        </authorList>
    </citation>
    <scope>NUCLEOTIDE SEQUENCE [LARGE SCALE GENOMIC DNA]</scope>
    <source>
        <strain evidence="11 12">Marseille-Q4569</strain>
    </source>
</reference>
<dbReference type="GO" id="GO:0004014">
    <property type="term" value="F:adenosylmethionine decarboxylase activity"/>
    <property type="evidence" value="ECO:0007669"/>
    <property type="project" value="UniProtKB-EC"/>
</dbReference>
<feature type="active site" description="Proton acceptor; for processing activity" evidence="10">
    <location>
        <position position="71"/>
    </location>
</feature>
<evidence type="ECO:0000256" key="8">
    <source>
        <dbReference type="ARBA" id="ARBA00023270"/>
    </source>
</evidence>
<dbReference type="InterPro" id="IPR017716">
    <property type="entry name" value="S-AdoMet_deCOase_pro-enz"/>
</dbReference>
<keyword evidence="7 10" id="KW-0456">Lyase</keyword>
<dbReference type="RefSeq" id="WP_200523203.1">
    <property type="nucleotide sequence ID" value="NZ_JAEHNZ010000004.1"/>
</dbReference>
<evidence type="ECO:0000313" key="11">
    <source>
        <dbReference type="EMBL" id="MBK0397217.1"/>
    </source>
</evidence>
<evidence type="ECO:0000256" key="7">
    <source>
        <dbReference type="ARBA" id="ARBA00023239"/>
    </source>
</evidence>
<feature type="site" description="Cleavage (non-hydrolytic); by autolysis" evidence="10">
    <location>
        <begin position="65"/>
        <end position="66"/>
    </location>
</feature>
<sequence length="122" mass="12850">MSAYRPGVHGLLDLYGCPAVLLRDAAALEGAMRAAAQQAGATILSAHFHTFGAGGGVTGVLLLAESHITIHTWAEHSFAAADIFLCGSLKPETAAQSLQTTLRAQSATWREYPRGERLFDAA</sequence>
<comment type="function">
    <text evidence="10">Catalyzes the decarboxylation of S-adenosylmethionine to S-adenosylmethioninamine (dcAdoMet), the propylamine donor required for the synthesis of the polyamines spermine and spermidine from the diamine putrescine.</text>
</comment>